<dbReference type="InterPro" id="IPR039425">
    <property type="entry name" value="RNA_pol_sigma-70-like"/>
</dbReference>
<keyword evidence="5" id="KW-1133">Transmembrane helix</keyword>
<evidence type="ECO:0000256" key="2">
    <source>
        <dbReference type="ARBA" id="ARBA00023082"/>
    </source>
</evidence>
<dbReference type="PANTHER" id="PTHR43133">
    <property type="entry name" value="RNA POLYMERASE ECF-TYPE SIGMA FACTO"/>
    <property type="match status" value="1"/>
</dbReference>
<keyword evidence="5" id="KW-0812">Transmembrane</keyword>
<proteinExistence type="predicted"/>
<evidence type="ECO:0000256" key="1">
    <source>
        <dbReference type="ARBA" id="ARBA00023015"/>
    </source>
</evidence>
<evidence type="ECO:0000313" key="8">
    <source>
        <dbReference type="EMBL" id="GAK48866.1"/>
    </source>
</evidence>
<dbReference type="Pfam" id="PF04542">
    <property type="entry name" value="Sigma70_r2"/>
    <property type="match status" value="1"/>
</dbReference>
<evidence type="ECO:0000256" key="3">
    <source>
        <dbReference type="ARBA" id="ARBA00023125"/>
    </source>
</evidence>
<dbReference type="GO" id="GO:0016987">
    <property type="term" value="F:sigma factor activity"/>
    <property type="evidence" value="ECO:0007669"/>
    <property type="project" value="UniProtKB-KW"/>
</dbReference>
<keyword evidence="5" id="KW-0472">Membrane</keyword>
<dbReference type="HOGENOM" id="CLU_713023_0_0_0"/>
<accession>A0A0S6VPI3</accession>
<dbReference type="Gene3D" id="1.10.1740.10">
    <property type="match status" value="1"/>
</dbReference>
<keyword evidence="2" id="KW-0731">Sigma factor</keyword>
<dbReference type="GO" id="GO:0006352">
    <property type="term" value="P:DNA-templated transcription initiation"/>
    <property type="evidence" value="ECO:0007669"/>
    <property type="project" value="InterPro"/>
</dbReference>
<evidence type="ECO:0000259" key="7">
    <source>
        <dbReference type="Pfam" id="PF13490"/>
    </source>
</evidence>
<dbReference type="AlphaFoldDB" id="A0A0S6VPI3"/>
<evidence type="ECO:0000256" key="4">
    <source>
        <dbReference type="ARBA" id="ARBA00023163"/>
    </source>
</evidence>
<dbReference type="Pfam" id="PF13490">
    <property type="entry name" value="zf-HC2"/>
    <property type="match status" value="1"/>
</dbReference>
<keyword evidence="1" id="KW-0805">Transcription regulation</keyword>
<dbReference type="GO" id="GO:0003677">
    <property type="term" value="F:DNA binding"/>
    <property type="evidence" value="ECO:0007669"/>
    <property type="project" value="UniProtKB-KW"/>
</dbReference>
<dbReference type="SUPFAM" id="SSF88946">
    <property type="entry name" value="Sigma2 domain of RNA polymerase sigma factors"/>
    <property type="match status" value="1"/>
</dbReference>
<dbReference type="InterPro" id="IPR007627">
    <property type="entry name" value="RNA_pol_sigma70_r2"/>
</dbReference>
<organism evidence="8">
    <name type="scientific">Candidatus Moduliflexus flocculans</name>
    <dbReference type="NCBI Taxonomy" id="1499966"/>
    <lineage>
        <taxon>Bacteria</taxon>
        <taxon>Candidatus Moduliflexota</taxon>
        <taxon>Candidatus Moduliflexia</taxon>
        <taxon>Candidatus Moduliflexales</taxon>
        <taxon>Candidatus Moduliflexaceae</taxon>
    </lineage>
</organism>
<gene>
    <name evidence="8" type="ORF">U14_00077</name>
</gene>
<dbReference type="Proteomes" id="UP000030700">
    <property type="component" value="Unassembled WGS sequence"/>
</dbReference>
<feature type="domain" description="RNA polymerase sigma-70 region 2" evidence="6">
    <location>
        <begin position="38"/>
        <end position="103"/>
    </location>
</feature>
<dbReference type="InterPro" id="IPR013325">
    <property type="entry name" value="RNA_pol_sigma_r2"/>
</dbReference>
<name>A0A0S6VPI3_9BACT</name>
<keyword evidence="9" id="KW-1185">Reference proteome</keyword>
<keyword evidence="4" id="KW-0804">Transcription</keyword>
<feature type="domain" description="Putative zinc-finger" evidence="7">
    <location>
        <begin position="134"/>
        <end position="167"/>
    </location>
</feature>
<sequence length="387" mass="44500">MSHRQQTYSIPQPHLGQTEDDLIRACRKGDRAAFNLFAQRYLDKVFSYVSFASANPADAADLTRRIFVAAYRQFPEYADTIPLNAWLFGIAERCLQQDARSRRPWYRRLLPQRSREFPDETAAPTYAAKQPDGCEAIREMLQEYHDGELNEMDAKRVEKHLQRCRDCWQEFDELQETIMLLQTAGRKHAPVELRPQINEALDHLAPSWNWVAPFRNVPLLQMTSAAAGMAILFLVAYTYTLNFRLQSLSNDVARLRSAQTSEHAPLFVNTYIIVTGAEERVSDLLAVTRLLKEYHIPYDDKAVKIIVKPGKAAEVSTEIAQRISRMDGKTPETVVLRKEQPFIQMITTEYPEDPILTAFEELRPNSAQSAARSVTMRQITFYLIELQ</sequence>
<dbReference type="PANTHER" id="PTHR43133:SF8">
    <property type="entry name" value="RNA POLYMERASE SIGMA FACTOR HI_1459-RELATED"/>
    <property type="match status" value="1"/>
</dbReference>
<dbReference type="InterPro" id="IPR027383">
    <property type="entry name" value="Znf_put"/>
</dbReference>
<keyword evidence="3" id="KW-0238">DNA-binding</keyword>
<evidence type="ECO:0000313" key="9">
    <source>
        <dbReference type="Proteomes" id="UP000030700"/>
    </source>
</evidence>
<feature type="transmembrane region" description="Helical" evidence="5">
    <location>
        <begin position="219"/>
        <end position="239"/>
    </location>
</feature>
<dbReference type="STRING" id="1499966.U14_00077"/>
<protein>
    <submittedName>
        <fullName evidence="8">RNA polymerase ECF-type sigma factor</fullName>
    </submittedName>
</protein>
<dbReference type="Gene3D" id="1.10.10.1320">
    <property type="entry name" value="Anti-sigma factor, zinc-finger domain"/>
    <property type="match status" value="1"/>
</dbReference>
<reference evidence="8" key="1">
    <citation type="journal article" date="2015" name="PeerJ">
        <title>First genomic representation of candidate bacterial phylum KSB3 points to enhanced environmental sensing as a trigger of wastewater bulking.</title>
        <authorList>
            <person name="Sekiguchi Y."/>
            <person name="Ohashi A."/>
            <person name="Parks D.H."/>
            <person name="Yamauchi T."/>
            <person name="Tyson G.W."/>
            <person name="Hugenholtz P."/>
        </authorList>
    </citation>
    <scope>NUCLEOTIDE SEQUENCE [LARGE SCALE GENOMIC DNA]</scope>
</reference>
<evidence type="ECO:0000259" key="6">
    <source>
        <dbReference type="Pfam" id="PF04542"/>
    </source>
</evidence>
<dbReference type="InterPro" id="IPR041916">
    <property type="entry name" value="Anti_sigma_zinc_sf"/>
</dbReference>
<evidence type="ECO:0000256" key="5">
    <source>
        <dbReference type="SAM" id="Phobius"/>
    </source>
</evidence>
<dbReference type="EMBL" id="DF820455">
    <property type="protein sequence ID" value="GAK48866.1"/>
    <property type="molecule type" value="Genomic_DNA"/>
</dbReference>